<name>A0A699ZYH3_HAELA</name>
<dbReference type="Proteomes" id="UP000485058">
    <property type="component" value="Unassembled WGS sequence"/>
</dbReference>
<accession>A0A699ZYH3</accession>
<organism evidence="2 3">
    <name type="scientific">Haematococcus lacustris</name>
    <name type="common">Green alga</name>
    <name type="synonym">Haematococcus pluvialis</name>
    <dbReference type="NCBI Taxonomy" id="44745"/>
    <lineage>
        <taxon>Eukaryota</taxon>
        <taxon>Viridiplantae</taxon>
        <taxon>Chlorophyta</taxon>
        <taxon>core chlorophytes</taxon>
        <taxon>Chlorophyceae</taxon>
        <taxon>CS clade</taxon>
        <taxon>Chlamydomonadales</taxon>
        <taxon>Haematococcaceae</taxon>
        <taxon>Haematococcus</taxon>
    </lineage>
</organism>
<sequence>MHAHTTHQCRAHTAVLQGAAPSLHWLNTAQSRSYRVTVPQPAAASQLQGQERGSKNGKSMCYKQGSCRGGHATAQGTWT</sequence>
<gene>
    <name evidence="2" type="ORF">HaLaN_21474</name>
</gene>
<comment type="caution">
    <text evidence="2">The sequence shown here is derived from an EMBL/GenBank/DDBJ whole genome shotgun (WGS) entry which is preliminary data.</text>
</comment>
<dbReference type="AlphaFoldDB" id="A0A699ZYH3"/>
<evidence type="ECO:0000313" key="3">
    <source>
        <dbReference type="Proteomes" id="UP000485058"/>
    </source>
</evidence>
<protein>
    <submittedName>
        <fullName evidence="2">Uncharacterized protein</fullName>
    </submittedName>
</protein>
<evidence type="ECO:0000313" key="2">
    <source>
        <dbReference type="EMBL" id="GFH23796.1"/>
    </source>
</evidence>
<feature type="region of interest" description="Disordered" evidence="1">
    <location>
        <begin position="40"/>
        <end position="79"/>
    </location>
</feature>
<reference evidence="2 3" key="1">
    <citation type="submission" date="2020-02" db="EMBL/GenBank/DDBJ databases">
        <title>Draft genome sequence of Haematococcus lacustris strain NIES-144.</title>
        <authorList>
            <person name="Morimoto D."/>
            <person name="Nakagawa S."/>
            <person name="Yoshida T."/>
            <person name="Sawayama S."/>
        </authorList>
    </citation>
    <scope>NUCLEOTIDE SEQUENCE [LARGE SCALE GENOMIC DNA]</scope>
    <source>
        <strain evidence="2 3">NIES-144</strain>
    </source>
</reference>
<dbReference type="EMBL" id="BLLF01002364">
    <property type="protein sequence ID" value="GFH23796.1"/>
    <property type="molecule type" value="Genomic_DNA"/>
</dbReference>
<evidence type="ECO:0000256" key="1">
    <source>
        <dbReference type="SAM" id="MobiDB-lite"/>
    </source>
</evidence>
<proteinExistence type="predicted"/>
<keyword evidence="3" id="KW-1185">Reference proteome</keyword>